<dbReference type="AlphaFoldDB" id="A0A7W0CA43"/>
<dbReference type="InterPro" id="IPR007160">
    <property type="entry name" value="DUF362"/>
</dbReference>
<keyword evidence="3" id="KW-1185">Reference proteome</keyword>
<protein>
    <submittedName>
        <fullName evidence="2">Uncharacterized protein (DUF362 family)</fullName>
    </submittedName>
</protein>
<dbReference type="Pfam" id="PF04015">
    <property type="entry name" value="DUF362"/>
    <property type="match status" value="1"/>
</dbReference>
<dbReference type="RefSeq" id="WP_181551622.1">
    <property type="nucleotide sequence ID" value="NZ_JACDUS010000006.1"/>
</dbReference>
<comment type="caution">
    <text evidence="2">The sequence shown here is derived from an EMBL/GenBank/DDBJ whole genome shotgun (WGS) entry which is preliminary data.</text>
</comment>
<feature type="domain" description="DUF362" evidence="1">
    <location>
        <begin position="34"/>
        <end position="237"/>
    </location>
</feature>
<evidence type="ECO:0000313" key="2">
    <source>
        <dbReference type="EMBL" id="MBA2881968.1"/>
    </source>
</evidence>
<gene>
    <name evidence="2" type="ORF">HNR65_002302</name>
</gene>
<dbReference type="EMBL" id="JACDUS010000006">
    <property type="protein sequence ID" value="MBA2881968.1"/>
    <property type="molecule type" value="Genomic_DNA"/>
</dbReference>
<sequence length="255" mass="27472">MTTAIVDFTTYDKSVPEALARVGANPVLAGRDRILIKPNLVTDTPFPVTTSPICCEAIIDVVRACNPDAEIIIAEGTGDPSCDTMAVFETLGYTRLAARKQIRLADLNTETLKKMKNPACRRLPEFWMPEIALSCFIISVPVLKVHTLAKVTGTLKNMMGFAPPSHYSGGGTWNKAALHSRLQEAISDLNRYRQPDLSLVDASVGMADSHLGGRQCDPPVGKLIAGLDPVAVDRAAAGLLGLDWQDIGHLKKPLS</sequence>
<accession>A0A7W0CA43</accession>
<reference evidence="2 3" key="1">
    <citation type="submission" date="2020-07" db="EMBL/GenBank/DDBJ databases">
        <title>Genomic Encyclopedia of Type Strains, Phase IV (KMG-IV): sequencing the most valuable type-strain genomes for metagenomic binning, comparative biology and taxonomic classification.</title>
        <authorList>
            <person name="Goeker M."/>
        </authorList>
    </citation>
    <scope>NUCLEOTIDE SEQUENCE [LARGE SCALE GENOMIC DNA]</scope>
    <source>
        <strain evidence="2 3">DSM 17721</strain>
    </source>
</reference>
<proteinExistence type="predicted"/>
<name>A0A7W0CA43_9BACT</name>
<dbReference type="Proteomes" id="UP000525298">
    <property type="component" value="Unassembled WGS sequence"/>
</dbReference>
<organism evidence="2 3">
    <name type="scientific">Desulfosalsimonas propionicica</name>
    <dbReference type="NCBI Taxonomy" id="332175"/>
    <lineage>
        <taxon>Bacteria</taxon>
        <taxon>Pseudomonadati</taxon>
        <taxon>Thermodesulfobacteriota</taxon>
        <taxon>Desulfobacteria</taxon>
        <taxon>Desulfobacterales</taxon>
        <taxon>Desulfosalsimonadaceae</taxon>
        <taxon>Desulfosalsimonas</taxon>
    </lineage>
</organism>
<evidence type="ECO:0000313" key="3">
    <source>
        <dbReference type="Proteomes" id="UP000525298"/>
    </source>
</evidence>
<evidence type="ECO:0000259" key="1">
    <source>
        <dbReference type="Pfam" id="PF04015"/>
    </source>
</evidence>